<keyword evidence="2" id="KW-0347">Helicase</keyword>
<reference evidence="2" key="1">
    <citation type="submission" date="2014-01" db="EMBL/GenBank/DDBJ databases">
        <authorList>
            <person name="Brown-Elliot B."/>
            <person name="Wallace R."/>
            <person name="Lenaerts A."/>
            <person name="Ordway D."/>
            <person name="DeGroote M.A."/>
            <person name="Parker T."/>
            <person name="Sizemore C."/>
            <person name="Tallon L.J."/>
            <person name="Sadzewicz L.K."/>
            <person name="Sengamalay N."/>
            <person name="Fraser C.M."/>
            <person name="Hine E."/>
            <person name="Shefchek K.A."/>
            <person name="Das S.P."/>
            <person name="Tettelin H."/>
        </authorList>
    </citation>
    <scope>NUCLEOTIDE SEQUENCE [LARGE SCALE GENOMIC DNA]</scope>
    <source>
        <strain evidence="2">4042</strain>
    </source>
</reference>
<name>X8DBG3_MYCXE</name>
<sequence length="101" mass="10758">MVAATGVMLGGPALTSPSVTARSLPPTLNISGPRPPGYAPAVSCGLAIVCGRPRPWNCRRPRPWRYRHMRWALAGRRNHSLGRGQQLHGVALPARLTGSAS</sequence>
<dbReference type="EC" id="3.6.4.12" evidence="2"/>
<evidence type="ECO:0000313" key="2">
    <source>
        <dbReference type="EMBL" id="EUA65396.1"/>
    </source>
</evidence>
<evidence type="ECO:0000256" key="1">
    <source>
        <dbReference type="SAM" id="MobiDB-lite"/>
    </source>
</evidence>
<proteinExistence type="predicted"/>
<dbReference type="EMBL" id="JAOB01000027">
    <property type="protein sequence ID" value="EUA65396.1"/>
    <property type="molecule type" value="Genomic_DNA"/>
</dbReference>
<accession>X8DBG3</accession>
<feature type="compositionally biased region" description="Polar residues" evidence="1">
    <location>
        <begin position="15"/>
        <end position="30"/>
    </location>
</feature>
<organism evidence="2">
    <name type="scientific">Mycobacterium xenopi 4042</name>
    <dbReference type="NCBI Taxonomy" id="1299334"/>
    <lineage>
        <taxon>Bacteria</taxon>
        <taxon>Bacillati</taxon>
        <taxon>Actinomycetota</taxon>
        <taxon>Actinomycetes</taxon>
        <taxon>Mycobacteriales</taxon>
        <taxon>Mycobacteriaceae</taxon>
        <taxon>Mycobacterium</taxon>
    </lineage>
</organism>
<keyword evidence="2" id="KW-0067">ATP-binding</keyword>
<dbReference type="GO" id="GO:0016787">
    <property type="term" value="F:hydrolase activity"/>
    <property type="evidence" value="ECO:0007669"/>
    <property type="project" value="UniProtKB-KW"/>
</dbReference>
<protein>
    <submittedName>
        <fullName evidence="2">Replicative DNA helicase domain protein</fullName>
        <ecNumber evidence="2">3.6.4.12</ecNumber>
    </submittedName>
</protein>
<gene>
    <name evidence="2" type="ORF">I553_10693</name>
</gene>
<keyword evidence="2" id="KW-0378">Hydrolase</keyword>
<feature type="region of interest" description="Disordered" evidence="1">
    <location>
        <begin position="1"/>
        <end position="32"/>
    </location>
</feature>
<dbReference type="GO" id="GO:0003678">
    <property type="term" value="F:DNA helicase activity"/>
    <property type="evidence" value="ECO:0007669"/>
    <property type="project" value="UniProtKB-EC"/>
</dbReference>
<comment type="caution">
    <text evidence="2">The sequence shown here is derived from an EMBL/GenBank/DDBJ whole genome shotgun (WGS) entry which is preliminary data.</text>
</comment>
<dbReference type="PATRIC" id="fig|1299334.3.peg.2384"/>
<dbReference type="AlphaFoldDB" id="X8DBG3"/>
<keyword evidence="2" id="KW-0547">Nucleotide-binding</keyword>